<organism evidence="1">
    <name type="scientific">Anguilla anguilla</name>
    <name type="common">European freshwater eel</name>
    <name type="synonym">Muraena anguilla</name>
    <dbReference type="NCBI Taxonomy" id="7936"/>
    <lineage>
        <taxon>Eukaryota</taxon>
        <taxon>Metazoa</taxon>
        <taxon>Chordata</taxon>
        <taxon>Craniata</taxon>
        <taxon>Vertebrata</taxon>
        <taxon>Euteleostomi</taxon>
        <taxon>Actinopterygii</taxon>
        <taxon>Neopterygii</taxon>
        <taxon>Teleostei</taxon>
        <taxon>Anguilliformes</taxon>
        <taxon>Anguillidae</taxon>
        <taxon>Anguilla</taxon>
    </lineage>
</organism>
<evidence type="ECO:0000313" key="1">
    <source>
        <dbReference type="EMBL" id="JAH09500.1"/>
    </source>
</evidence>
<protein>
    <submittedName>
        <fullName evidence="1">Uncharacterized protein</fullName>
    </submittedName>
</protein>
<dbReference type="EMBL" id="GBXM01099077">
    <property type="protein sequence ID" value="JAH09500.1"/>
    <property type="molecule type" value="Transcribed_RNA"/>
</dbReference>
<reference evidence="1" key="2">
    <citation type="journal article" date="2015" name="Fish Shellfish Immunol.">
        <title>Early steps in the European eel (Anguilla anguilla)-Vibrio vulnificus interaction in the gills: Role of the RtxA13 toxin.</title>
        <authorList>
            <person name="Callol A."/>
            <person name="Pajuelo D."/>
            <person name="Ebbesson L."/>
            <person name="Teles M."/>
            <person name="MacKenzie S."/>
            <person name="Amaro C."/>
        </authorList>
    </citation>
    <scope>NUCLEOTIDE SEQUENCE</scope>
</reference>
<name>A0A0E9PZJ6_ANGAN</name>
<accession>A0A0E9PZJ6</accession>
<sequence length="27" mass="3000">MNVILCKWTSSLADRLYTTDELTASPA</sequence>
<reference evidence="1" key="1">
    <citation type="submission" date="2014-11" db="EMBL/GenBank/DDBJ databases">
        <authorList>
            <person name="Amaro Gonzalez C."/>
        </authorList>
    </citation>
    <scope>NUCLEOTIDE SEQUENCE</scope>
</reference>
<proteinExistence type="predicted"/>
<dbReference type="AlphaFoldDB" id="A0A0E9PZJ6"/>